<evidence type="ECO:0000256" key="4">
    <source>
        <dbReference type="SAM" id="Coils"/>
    </source>
</evidence>
<dbReference type="GO" id="GO:0032259">
    <property type="term" value="P:methylation"/>
    <property type="evidence" value="ECO:0007669"/>
    <property type="project" value="UniProtKB-KW"/>
</dbReference>
<dbReference type="EMBL" id="BSXT01004101">
    <property type="protein sequence ID" value="GMF56704.1"/>
    <property type="molecule type" value="Genomic_DNA"/>
</dbReference>
<dbReference type="SUPFAM" id="SSF81822">
    <property type="entry name" value="RuBisCo LSMT C-terminal, substrate-binding domain"/>
    <property type="match status" value="1"/>
</dbReference>
<gene>
    <name evidence="7" type="ORF">Pfra01_002408100</name>
</gene>
<dbReference type="PANTHER" id="PTHR13271:SF137">
    <property type="entry name" value="SET DOMAIN-CONTAINING PROTEIN"/>
    <property type="match status" value="1"/>
</dbReference>
<dbReference type="OrthoDB" id="441812at2759"/>
<feature type="region of interest" description="Disordered" evidence="5">
    <location>
        <begin position="399"/>
        <end position="428"/>
    </location>
</feature>
<feature type="region of interest" description="Disordered" evidence="5">
    <location>
        <begin position="1"/>
        <end position="47"/>
    </location>
</feature>
<feature type="compositionally biased region" description="Acidic residues" evidence="5">
    <location>
        <begin position="37"/>
        <end position="47"/>
    </location>
</feature>
<feature type="compositionally biased region" description="Basic and acidic residues" evidence="5">
    <location>
        <begin position="399"/>
        <end position="410"/>
    </location>
</feature>
<evidence type="ECO:0000256" key="1">
    <source>
        <dbReference type="ARBA" id="ARBA00022603"/>
    </source>
</evidence>
<dbReference type="Pfam" id="PF09273">
    <property type="entry name" value="Rubis-subs-bind"/>
    <property type="match status" value="1"/>
</dbReference>
<feature type="compositionally biased region" description="Basic and acidic residues" evidence="5">
    <location>
        <begin position="79"/>
        <end position="94"/>
    </location>
</feature>
<dbReference type="InterPro" id="IPR050600">
    <property type="entry name" value="SETD3_SETD6_MTase"/>
</dbReference>
<dbReference type="Proteomes" id="UP001165121">
    <property type="component" value="Unassembled WGS sequence"/>
</dbReference>
<feature type="region of interest" description="Disordered" evidence="5">
    <location>
        <begin position="993"/>
        <end position="1012"/>
    </location>
</feature>
<keyword evidence="3" id="KW-0949">S-adenosyl-L-methionine</keyword>
<feature type="compositionally biased region" description="Acidic residues" evidence="5">
    <location>
        <begin position="260"/>
        <end position="269"/>
    </location>
</feature>
<keyword evidence="4" id="KW-0175">Coiled coil</keyword>
<dbReference type="Gene3D" id="3.90.1420.10">
    <property type="entry name" value="Rubisco LSMT, substrate-binding domain"/>
    <property type="match status" value="1"/>
</dbReference>
<feature type="region of interest" description="Disordered" evidence="5">
    <location>
        <begin position="702"/>
        <end position="722"/>
    </location>
</feature>
<comment type="caution">
    <text evidence="7">The sequence shown here is derived from an EMBL/GenBank/DDBJ whole genome shotgun (WGS) entry which is preliminary data.</text>
</comment>
<evidence type="ECO:0000259" key="6">
    <source>
        <dbReference type="Pfam" id="PF09273"/>
    </source>
</evidence>
<feature type="compositionally biased region" description="Basic and acidic residues" evidence="5">
    <location>
        <begin position="270"/>
        <end position="280"/>
    </location>
</feature>
<name>A0A9W6Y5R9_9STRA</name>
<feature type="domain" description="Rubisco LSMT substrate-binding" evidence="6">
    <location>
        <begin position="1614"/>
        <end position="1764"/>
    </location>
</feature>
<reference evidence="7" key="1">
    <citation type="submission" date="2023-04" db="EMBL/GenBank/DDBJ databases">
        <title>Phytophthora fragariaefolia NBRC 109709.</title>
        <authorList>
            <person name="Ichikawa N."/>
            <person name="Sato H."/>
            <person name="Tonouchi N."/>
        </authorList>
    </citation>
    <scope>NUCLEOTIDE SEQUENCE</scope>
    <source>
        <strain evidence="7">NBRC 109709</strain>
    </source>
</reference>
<feature type="region of interest" description="Disordered" evidence="5">
    <location>
        <begin position="77"/>
        <end position="97"/>
    </location>
</feature>
<sequence length="1792" mass="199149">MTKDSDTIEPLIAQGEDQVIKKDAVTSDAGEISSDNEINENSDSCGEDDIKEIASTSEVANYSGDGFEIEQSEQTVASHSEHLLERQSIRDREMQSCSDDSSTTKLLIAEISLLQKAVKEMPGHANVDKIDRKKAKAVELLHMKERLLNQQKEAFRREEQKRQVDIIARLALEVDVEGELHQAKVEISHQLASELAVLQQPYPIVKKSVCHASDEEATANEIKSANYSATEPTPSLVSKLFGKDVDKILPADENVYDEEYASESFEEDRSESHDESRADASKQSSDVASFEAETVGSEQFVNRSGIDMKEREELNSEITLGVFSRQSEVAHDTAPSLIDKGEAKDDGYRINGDSVEEFDYENDYNDESFGEVQSDTDLLSKGVPVSVKDLFMEGNAIENDAHEIPNHDEDAYSDEGFDSASGSFANDSDVSNTIQNPCPERVTTVAASATENSANEGELSQAIEAVVAQLYDEKDTPFAEPNTDMQCIVEERKSQDASVSISISHDLEEVLTKSIEERTSRLQQLKQMITDRKNEIVAVQKKMRVERRKEQLVAEEKLLWDEMEHTEKLLKADETELALCRQRNRLEVMNLEARKFLYSSSFDLRKESEGQADLLINFDYVEEVCGGDMQKCLISDVLRSRSTGVPAMRSIDLLDGYTYIEDAEQLHCLFDEPNLYVAIPCDTKPDEGKTYLFGASSDAIASDSANGQGSQDHDKGNDKQCTSADAVTLQNRREDIPHLTSEYAENGEWLVMGADEGVEEEEAYTLAIPDSKGKMLIAREEKISHASLHIPHQEDTESTMEKEDVSDQHIYETRQNSPDLLAEYEFVEGAETIFVSHDDSLCAGLLVNANCGANETGSRPHTELSNGDLLVEFDYTEVVEAAEVSSTNTTDEKESYSSTPNCHKLLVELEGSSPRSTDMGGSGERTSKKFDVAQVNIEALDDARCCDGMLPIIVQVADAFTKPDEITSECGQLGDATLHDDISMEMISAKSDESNSFVGAEPKNGEQNSDESITDRVSTLIFTEMVEALDHEILADITSRKYNKGTNISGNAVNDENFIAKATISERVADSIFASAFDDVVNSEVRIWSQRRFLPLSRDSPRNPAIRTNISATVTCAKVGASHEVVKQVAGQDSRAGDVDLAHQLVERLEILCLPALHRLEIETGPVSASAHALYDAVKTLALDCLNAMTCCEQVLDQASILGLIKQHVESEINELLAIRQQSERELERDLLLLSDESGAEDGLNGDVLLSQNCITSNVSAIVSKVQSELCRTYDELSSAVQHTRSETFPRTPISRAKGTSILSSLQAQQDQELQRRLTGMILNDLLLDAGLPTLKLPLTMSSPAVVTKLLEWLEAHGTPDSLLDIRYLGKIEGHGVFAKQALASGQVTLRVPFKLTMNVESAAKSDLAPVIEKYPQIPDDEVLAMHLMYERSKGDESFFAPFIASMPTTFDMPVFWTEAELNELTGTNVLLLTQLMKQHLARDFDNIHQAVVEDFPDIFVALPTLTIEDYMWAMSVIWSRAFGVSKGGKYFHVLCPAMDMFNHDVNVRSPLDDFVSFDEEKQMMTHLVPENVAAGSALHISYGQYSNAKLLYSYGFVSCENFRRGVDFWMKIPPTDPYFKLKQTVLDSNELTAEQTYDFRGTLLKNDVDERLLATLRVILMNEQEIRLYKKVSSPLADLMFKPPQSLMCVISSLQLQAFESSPLSVRNELAVYENLQSTCRRKLANYSTTLEEDEAILAETEIESNARLAFAIRVRMEDKQVLAGVVDTLEKWKQSMASSPDKYPPSTTRS</sequence>
<proteinExistence type="predicted"/>
<dbReference type="SUPFAM" id="SSF82199">
    <property type="entry name" value="SET domain"/>
    <property type="match status" value="1"/>
</dbReference>
<evidence type="ECO:0000256" key="2">
    <source>
        <dbReference type="ARBA" id="ARBA00022679"/>
    </source>
</evidence>
<keyword evidence="2" id="KW-0808">Transferase</keyword>
<dbReference type="CDD" id="cd10527">
    <property type="entry name" value="SET_LSMT"/>
    <property type="match status" value="1"/>
</dbReference>
<feature type="region of interest" description="Disordered" evidence="5">
    <location>
        <begin position="260"/>
        <end position="293"/>
    </location>
</feature>
<feature type="coiled-coil region" evidence="4">
    <location>
        <begin position="515"/>
        <end position="542"/>
    </location>
</feature>
<organism evidence="7 8">
    <name type="scientific">Phytophthora fragariaefolia</name>
    <dbReference type="NCBI Taxonomy" id="1490495"/>
    <lineage>
        <taxon>Eukaryota</taxon>
        <taxon>Sar</taxon>
        <taxon>Stramenopiles</taxon>
        <taxon>Oomycota</taxon>
        <taxon>Peronosporomycetes</taxon>
        <taxon>Peronosporales</taxon>
        <taxon>Peronosporaceae</taxon>
        <taxon>Phytophthora</taxon>
    </lineage>
</organism>
<evidence type="ECO:0000256" key="5">
    <source>
        <dbReference type="SAM" id="MobiDB-lite"/>
    </source>
</evidence>
<accession>A0A9W6Y5R9</accession>
<dbReference type="InterPro" id="IPR036464">
    <property type="entry name" value="Rubisco_LSMT_subst-bd_sf"/>
</dbReference>
<dbReference type="GO" id="GO:0016279">
    <property type="term" value="F:protein-lysine N-methyltransferase activity"/>
    <property type="evidence" value="ECO:0007669"/>
    <property type="project" value="TreeGrafter"/>
</dbReference>
<protein>
    <submittedName>
        <fullName evidence="7">Unnamed protein product</fullName>
    </submittedName>
</protein>
<evidence type="ECO:0000313" key="7">
    <source>
        <dbReference type="EMBL" id="GMF56704.1"/>
    </source>
</evidence>
<keyword evidence="1" id="KW-0489">Methyltransferase</keyword>
<keyword evidence="8" id="KW-1185">Reference proteome</keyword>
<dbReference type="InterPro" id="IPR046341">
    <property type="entry name" value="SET_dom_sf"/>
</dbReference>
<dbReference type="InterPro" id="IPR015353">
    <property type="entry name" value="Rubisco_LSMT_subst-bd"/>
</dbReference>
<dbReference type="PANTHER" id="PTHR13271">
    <property type="entry name" value="UNCHARACTERIZED PUTATIVE METHYLTRANSFERASE"/>
    <property type="match status" value="1"/>
</dbReference>
<evidence type="ECO:0000256" key="3">
    <source>
        <dbReference type="ARBA" id="ARBA00022691"/>
    </source>
</evidence>
<dbReference type="Gene3D" id="3.90.1410.10">
    <property type="entry name" value="set domain protein methyltransferase, domain 1"/>
    <property type="match status" value="1"/>
</dbReference>
<feature type="coiled-coil region" evidence="4">
    <location>
        <begin position="130"/>
        <end position="161"/>
    </location>
</feature>
<evidence type="ECO:0000313" key="8">
    <source>
        <dbReference type="Proteomes" id="UP001165121"/>
    </source>
</evidence>